<keyword evidence="1" id="KW-0812">Transmembrane</keyword>
<feature type="transmembrane region" description="Helical" evidence="1">
    <location>
        <begin position="144"/>
        <end position="164"/>
    </location>
</feature>
<proteinExistence type="predicted"/>
<evidence type="ECO:0000313" key="3">
    <source>
        <dbReference type="Proteomes" id="UP001597262"/>
    </source>
</evidence>
<protein>
    <recommendedName>
        <fullName evidence="4">Flp pilus assembly protein TadB</fullName>
    </recommendedName>
</protein>
<reference evidence="3" key="1">
    <citation type="journal article" date="2019" name="Int. J. Syst. Evol. Microbiol.">
        <title>The Global Catalogue of Microorganisms (GCM) 10K type strain sequencing project: providing services to taxonomists for standard genome sequencing and annotation.</title>
        <authorList>
            <consortium name="The Broad Institute Genomics Platform"/>
            <consortium name="The Broad Institute Genome Sequencing Center for Infectious Disease"/>
            <person name="Wu L."/>
            <person name="Ma J."/>
        </authorList>
    </citation>
    <scope>NUCLEOTIDE SEQUENCE [LARGE SCALE GENOMIC DNA]</scope>
    <source>
        <strain evidence="3">CCUG 59189</strain>
    </source>
</reference>
<keyword evidence="1" id="KW-1133">Transmembrane helix</keyword>
<feature type="transmembrane region" description="Helical" evidence="1">
    <location>
        <begin position="526"/>
        <end position="549"/>
    </location>
</feature>
<evidence type="ECO:0000313" key="2">
    <source>
        <dbReference type="EMBL" id="MFD1175677.1"/>
    </source>
</evidence>
<feature type="transmembrane region" description="Helical" evidence="1">
    <location>
        <begin position="286"/>
        <end position="305"/>
    </location>
</feature>
<dbReference type="Proteomes" id="UP001597262">
    <property type="component" value="Unassembled WGS sequence"/>
</dbReference>
<evidence type="ECO:0008006" key="4">
    <source>
        <dbReference type="Google" id="ProtNLM"/>
    </source>
</evidence>
<sequence>MQQHFINLWVHVGVKRLELKSVLLLVIGVSLFFCIVLIAAGRLVSKRGREMHGYQETPNIKRTGTIIADVRRILSMFALKSYAIWMKIPPLRYYVLKIRSRLALIHQFHEFELRRQTMKFAYLTVVTLFFTIMILMLLNPSWFFFLTLLIACAVIQGVLLDGYVNRQEKKLLEQMLDFFAAVRHAYHRHGMVADAIDEAGEQIGREVGVHANLIFEAITHVQPDEALEKYYETAPSRFLKAFAGISRLVMEYGDRKRAQGSLYLRGISSLTGEIQLELIRKNKLDYFLKGLHLIALTPVFFTKPIELWARSNFPLMDQFYLSKAGMVIKISIFLIILIAYLLLQKLRSEEETMYRAGKTRSPWEAYVYDHKFAGAACKWFVPAPSSEEHYRISRLLKETNHPLRLEWFQVRRISVFLIGLLFTIGTCVTMHYVTQQRILEEPPSQSIFFGKLPDDEAKAARQGAMSDAKVMRHFHLSSGVSYDDIVESLTSVLSEDGKSPSSEEINMTAHRIVDKLNRWNNEYLKWWEVLLALSIGGIGYYVPLWTLMFQRKMRLMDMRHEVYQFLTMISILRELERISVEEILDWLTTYAVIFKIPLQKCLLDFDHSAEAALQQLKQEAPLDEFQRMADKLLLAAEKISIADAFDDLDGEMSYHFERRRLDYEKSIDTKAGLGRLIGFTPMYSLIFAYLVIPLIWMSFQQMGFYFEQIQKL</sequence>
<evidence type="ECO:0000256" key="1">
    <source>
        <dbReference type="SAM" id="Phobius"/>
    </source>
</evidence>
<name>A0ABW3RTW9_9BACL</name>
<organism evidence="2 3">
    <name type="scientific">Paenibacillus puldeungensis</name>
    <dbReference type="NCBI Taxonomy" id="696536"/>
    <lineage>
        <taxon>Bacteria</taxon>
        <taxon>Bacillati</taxon>
        <taxon>Bacillota</taxon>
        <taxon>Bacilli</taxon>
        <taxon>Bacillales</taxon>
        <taxon>Paenibacillaceae</taxon>
        <taxon>Paenibacillus</taxon>
    </lineage>
</organism>
<comment type="caution">
    <text evidence="2">The sequence shown here is derived from an EMBL/GenBank/DDBJ whole genome shotgun (WGS) entry which is preliminary data.</text>
</comment>
<feature type="transmembrane region" description="Helical" evidence="1">
    <location>
        <begin position="22"/>
        <end position="44"/>
    </location>
</feature>
<gene>
    <name evidence="2" type="ORF">ACFQ3W_05085</name>
</gene>
<keyword evidence="3" id="KW-1185">Reference proteome</keyword>
<feature type="transmembrane region" description="Helical" evidence="1">
    <location>
        <begin position="676"/>
        <end position="696"/>
    </location>
</feature>
<feature type="transmembrane region" description="Helical" evidence="1">
    <location>
        <begin position="325"/>
        <end position="343"/>
    </location>
</feature>
<keyword evidence="1" id="KW-0472">Membrane</keyword>
<feature type="transmembrane region" description="Helical" evidence="1">
    <location>
        <begin position="413"/>
        <end position="433"/>
    </location>
</feature>
<dbReference type="RefSeq" id="WP_379317296.1">
    <property type="nucleotide sequence ID" value="NZ_JBHTLM010000003.1"/>
</dbReference>
<accession>A0ABW3RTW9</accession>
<dbReference type="EMBL" id="JBHTLM010000003">
    <property type="protein sequence ID" value="MFD1175677.1"/>
    <property type="molecule type" value="Genomic_DNA"/>
</dbReference>
<feature type="transmembrane region" description="Helical" evidence="1">
    <location>
        <begin position="120"/>
        <end position="138"/>
    </location>
</feature>